<dbReference type="EMBL" id="JBBPBM010000028">
    <property type="protein sequence ID" value="KAK8537303.1"/>
    <property type="molecule type" value="Genomic_DNA"/>
</dbReference>
<sequence length="136" mass="15619">MVFYQLSKSSYEDSLRILKADIQHANSLAVANGARIRMKLVYNHLAPLFLFLLQWMDCSCICLLPRYLDLFNMLVYKVYTDGRSKISRHGRKATIREFYGVILPSLKRLHGSLGELDDGTEPRITLASPAKKVRKE</sequence>
<evidence type="ECO:0000313" key="1">
    <source>
        <dbReference type="EMBL" id="KAK8537303.1"/>
    </source>
</evidence>
<accession>A0ABR2DEF1</accession>
<dbReference type="Proteomes" id="UP001472677">
    <property type="component" value="Unassembled WGS sequence"/>
</dbReference>
<evidence type="ECO:0000313" key="2">
    <source>
        <dbReference type="Proteomes" id="UP001472677"/>
    </source>
</evidence>
<name>A0ABR2DEF1_9ROSI</name>
<comment type="caution">
    <text evidence="1">The sequence shown here is derived from an EMBL/GenBank/DDBJ whole genome shotgun (WGS) entry which is preliminary data.</text>
</comment>
<protein>
    <submittedName>
        <fullName evidence="1">Uncharacterized protein</fullName>
    </submittedName>
</protein>
<gene>
    <name evidence="1" type="ORF">V6N12_043469</name>
</gene>
<keyword evidence="2" id="KW-1185">Reference proteome</keyword>
<reference evidence="1 2" key="1">
    <citation type="journal article" date="2024" name="G3 (Bethesda)">
        <title>Genome assembly of Hibiscus sabdariffa L. provides insights into metabolisms of medicinal natural products.</title>
        <authorList>
            <person name="Kim T."/>
        </authorList>
    </citation>
    <scope>NUCLEOTIDE SEQUENCE [LARGE SCALE GENOMIC DNA]</scope>
    <source>
        <strain evidence="1">TK-2024</strain>
        <tissue evidence="1">Old leaves</tissue>
    </source>
</reference>
<organism evidence="1 2">
    <name type="scientific">Hibiscus sabdariffa</name>
    <name type="common">roselle</name>
    <dbReference type="NCBI Taxonomy" id="183260"/>
    <lineage>
        <taxon>Eukaryota</taxon>
        <taxon>Viridiplantae</taxon>
        <taxon>Streptophyta</taxon>
        <taxon>Embryophyta</taxon>
        <taxon>Tracheophyta</taxon>
        <taxon>Spermatophyta</taxon>
        <taxon>Magnoliopsida</taxon>
        <taxon>eudicotyledons</taxon>
        <taxon>Gunneridae</taxon>
        <taxon>Pentapetalae</taxon>
        <taxon>rosids</taxon>
        <taxon>malvids</taxon>
        <taxon>Malvales</taxon>
        <taxon>Malvaceae</taxon>
        <taxon>Malvoideae</taxon>
        <taxon>Hibiscus</taxon>
    </lineage>
</organism>
<proteinExistence type="predicted"/>